<dbReference type="EMBL" id="AP029263">
    <property type="protein sequence ID" value="BFF91820.1"/>
    <property type="molecule type" value="Genomic_DNA"/>
</dbReference>
<feature type="compositionally biased region" description="Basic residues" evidence="1">
    <location>
        <begin position="382"/>
        <end position="397"/>
    </location>
</feature>
<feature type="region of interest" description="Disordered" evidence="1">
    <location>
        <begin position="101"/>
        <end position="130"/>
    </location>
</feature>
<evidence type="ECO:0000256" key="1">
    <source>
        <dbReference type="SAM" id="MobiDB-lite"/>
    </source>
</evidence>
<evidence type="ECO:0000313" key="3">
    <source>
        <dbReference type="EMBL" id="BFF91820.1"/>
    </source>
</evidence>
<dbReference type="AlphaFoldDB" id="A0AAU9F6C9"/>
<keyword evidence="2 3" id="KW-0812">Transmembrane</keyword>
<feature type="transmembrane region" description="Helical" evidence="2">
    <location>
        <begin position="213"/>
        <end position="233"/>
    </location>
</feature>
<feature type="compositionally biased region" description="Polar residues" evidence="1">
    <location>
        <begin position="400"/>
        <end position="415"/>
    </location>
</feature>
<feature type="compositionally biased region" description="Low complexity" evidence="1">
    <location>
        <begin position="517"/>
        <end position="537"/>
    </location>
</feature>
<dbReference type="PANTHER" id="PTHR22168:SF8">
    <property type="entry name" value="TRANSMEMBRANE PROTEIN 26"/>
    <property type="match status" value="1"/>
</dbReference>
<keyword evidence="2" id="KW-1133">Transmembrane helix</keyword>
<keyword evidence="4" id="KW-1185">Reference proteome</keyword>
<reference evidence="3 4" key="1">
    <citation type="submission" date="2024-02" db="EMBL/GenBank/DDBJ databases">
        <title>A chromosome-level genome assembly of Drosophila madeirensis, a fruit fly species endemic to Madeira island.</title>
        <authorList>
            <person name="Tomihara K."/>
            <person name="Llopart A."/>
            <person name="Yamamoto D."/>
        </authorList>
    </citation>
    <scope>NUCLEOTIDE SEQUENCE [LARGE SCALE GENOMIC DNA]</scope>
    <source>
        <strain evidence="3 4">RF1</strain>
    </source>
</reference>
<feature type="transmembrane region" description="Helical" evidence="2">
    <location>
        <begin position="65"/>
        <end position="84"/>
    </location>
</feature>
<dbReference type="PANTHER" id="PTHR22168">
    <property type="entry name" value="TMEM26 PROTEIN"/>
    <property type="match status" value="1"/>
</dbReference>
<organism evidence="3 4">
    <name type="scientific">Drosophila madeirensis</name>
    <name type="common">Fruit fly</name>
    <dbReference type="NCBI Taxonomy" id="30013"/>
    <lineage>
        <taxon>Eukaryota</taxon>
        <taxon>Metazoa</taxon>
        <taxon>Ecdysozoa</taxon>
        <taxon>Arthropoda</taxon>
        <taxon>Hexapoda</taxon>
        <taxon>Insecta</taxon>
        <taxon>Pterygota</taxon>
        <taxon>Neoptera</taxon>
        <taxon>Endopterygota</taxon>
        <taxon>Diptera</taxon>
        <taxon>Brachycera</taxon>
        <taxon>Muscomorpha</taxon>
        <taxon>Ephydroidea</taxon>
        <taxon>Drosophilidae</taxon>
        <taxon>Drosophila</taxon>
        <taxon>Sophophora</taxon>
    </lineage>
</organism>
<protein>
    <submittedName>
        <fullName evidence="3">Transmembrane protein 26</fullName>
    </submittedName>
</protein>
<evidence type="ECO:0000313" key="4">
    <source>
        <dbReference type="Proteomes" id="UP001500889"/>
    </source>
</evidence>
<evidence type="ECO:0000256" key="2">
    <source>
        <dbReference type="SAM" id="Phobius"/>
    </source>
</evidence>
<dbReference type="Pfam" id="PF09772">
    <property type="entry name" value="Tmem26"/>
    <property type="match status" value="1"/>
</dbReference>
<dbReference type="InterPro" id="IPR019169">
    <property type="entry name" value="Transmembrane_26"/>
</dbReference>
<gene>
    <name evidence="3" type="ORF">DMAD_10024</name>
</gene>
<accession>A0AAU9F6C9</accession>
<sequence>MAKIISTIKAILTRIIFSAHSLLAIWRVTTFKNDIIYWTLCGPLLLLLLEGIFTIMIKKTQEWRWFCPSVFLYLSSIVPAIWLLELDKIERRLQILNASTSNSNATSSSNFSSSLIGGSPSGSSTSNSSGMDPVTDLLDDAGIKLPVITADTWTTLIEQFLMLILIVGRWLLPKGDLTRDQLSQLLLVYIGTAADIIEFFDSYKDDSIARIGFLVYLTLGIWSWSLMQFTIVLSATRGRRPRGSGSHQKEDHTDCCQNCCCGIDVWGIVLNVILQDAPFLTFRLLIIFQYKIINYMNVFFTCKNSLVIILQLYRLYVVNAEFWKTRRESRMAKSRQFQSRRRVQDADQNSIYMISNERGGDVKKKIKKAKDKDYAIQEASYSKKKKNKKDKKKRKRKDTGYSTASSQNMYSTKASGTEKEPRRGKDKKGKKSKRICSSSPSDCDLANAKKLKRAKNADKNDKKKARKIEAVIEESSSSSSGSSSSSSDSSNSTLPSYEVIDEKKAKARRRKQRGGVSSSDSSSSESSSESSSSSSSS</sequence>
<feature type="compositionally biased region" description="Basic residues" evidence="1">
    <location>
        <begin position="424"/>
        <end position="434"/>
    </location>
</feature>
<feature type="transmembrane region" description="Helical" evidence="2">
    <location>
        <begin position="35"/>
        <end position="53"/>
    </location>
</feature>
<proteinExistence type="predicted"/>
<keyword evidence="2" id="KW-0472">Membrane</keyword>
<feature type="region of interest" description="Disordered" evidence="1">
    <location>
        <begin position="377"/>
        <end position="537"/>
    </location>
</feature>
<name>A0AAU9F6C9_DROMD</name>
<dbReference type="Proteomes" id="UP001500889">
    <property type="component" value="Chromosome O"/>
</dbReference>
<feature type="compositionally biased region" description="Low complexity" evidence="1">
    <location>
        <begin position="475"/>
        <end position="492"/>
    </location>
</feature>